<comment type="caution">
    <text evidence="1">The sequence shown here is derived from an EMBL/GenBank/DDBJ whole genome shotgun (WGS) entry which is preliminary data.</text>
</comment>
<dbReference type="GeneID" id="78230587"/>
<accession>E7G849</accession>
<dbReference type="HOGENOM" id="CLU_2933469_0_0_9"/>
<dbReference type="RefSeq" id="WP_008788053.1">
    <property type="nucleotide sequence ID" value="NZ_AKCB01000002.1"/>
</dbReference>
<sequence length="60" mass="6961">MSSIDKANDLIYETLMSLIEFNNSDLSLKQKKEVSEIIDNLEEVRHILFEMKNEIKSSVS</sequence>
<gene>
    <name evidence="1" type="ORF">HMPREF9488_00937</name>
</gene>
<dbReference type="EMBL" id="ADKX01000015">
    <property type="protein sequence ID" value="EFW05768.1"/>
    <property type="molecule type" value="Genomic_DNA"/>
</dbReference>
<protein>
    <submittedName>
        <fullName evidence="1">Uncharacterized protein</fullName>
    </submittedName>
</protein>
<proteinExistence type="predicted"/>
<keyword evidence="2" id="KW-1185">Reference proteome</keyword>
<dbReference type="Proteomes" id="UP000003157">
    <property type="component" value="Unassembled WGS sequence"/>
</dbReference>
<dbReference type="eggNOG" id="ENOG502ZQJ0">
    <property type="taxonomic scope" value="Bacteria"/>
</dbReference>
<dbReference type="OrthoDB" id="1652198at2"/>
<organism evidence="1 2">
    <name type="scientific">Coprobacillus cateniformis</name>
    <dbReference type="NCBI Taxonomy" id="100884"/>
    <lineage>
        <taxon>Bacteria</taxon>
        <taxon>Bacillati</taxon>
        <taxon>Bacillota</taxon>
        <taxon>Erysipelotrichia</taxon>
        <taxon>Erysipelotrichales</taxon>
        <taxon>Coprobacillaceae</taxon>
        <taxon>Coprobacillus</taxon>
    </lineage>
</organism>
<reference evidence="1 2" key="1">
    <citation type="submission" date="2010-12" db="EMBL/GenBank/DDBJ databases">
        <title>The Genome Sequence of Coprobacillus sp. strain 29_1.</title>
        <authorList>
            <consortium name="The Broad Institute Genome Sequencing Platform"/>
            <person name="Earl A."/>
            <person name="Ward D."/>
            <person name="Feldgarden M."/>
            <person name="Gevers D."/>
            <person name="Daigneault M."/>
            <person name="Sibley C.D."/>
            <person name="White A."/>
            <person name="Strauss J."/>
            <person name="Allen-Vercoe E."/>
            <person name="Young S.K."/>
            <person name="Zeng Q."/>
            <person name="Gargeya S."/>
            <person name="Fitzgerald M."/>
            <person name="Haas B."/>
            <person name="Abouelleil A."/>
            <person name="Alvarado L."/>
            <person name="Arachchi H.M."/>
            <person name="Berlin A."/>
            <person name="Brown A."/>
            <person name="Chapman S.B."/>
            <person name="Chen Z."/>
            <person name="Dunbar C."/>
            <person name="Freedman E."/>
            <person name="Gearin G."/>
            <person name="Gellesch M."/>
            <person name="Goldberg J."/>
            <person name="Griggs A."/>
            <person name="Gujja S."/>
            <person name="Heilman E."/>
            <person name="Heiman D."/>
            <person name="Howarth C."/>
            <person name="Larson L."/>
            <person name="Lui A."/>
            <person name="MacDonald P.J.P."/>
            <person name="Mehta T."/>
            <person name="Montmayeur A."/>
            <person name="Murphy C."/>
            <person name="Neiman D."/>
            <person name="Pearson M."/>
            <person name="Priest M."/>
            <person name="Roberts A."/>
            <person name="Saif S."/>
            <person name="Shea T."/>
            <person name="Shenoy N."/>
            <person name="Sisk P."/>
            <person name="Stolte C."/>
            <person name="Sykes S."/>
            <person name="White J."/>
            <person name="Yandava C."/>
            <person name="Nusbaum C."/>
            <person name="Birren B."/>
        </authorList>
    </citation>
    <scope>NUCLEOTIDE SEQUENCE [LARGE SCALE GENOMIC DNA]</scope>
    <source>
        <strain evidence="1 2">29_1</strain>
    </source>
</reference>
<dbReference type="STRING" id="100884.GCA_000269565_02783"/>
<dbReference type="AlphaFoldDB" id="E7G849"/>
<evidence type="ECO:0000313" key="1">
    <source>
        <dbReference type="EMBL" id="EFW05768.1"/>
    </source>
</evidence>
<evidence type="ECO:0000313" key="2">
    <source>
        <dbReference type="Proteomes" id="UP000003157"/>
    </source>
</evidence>
<name>E7G849_9FIRM</name>